<dbReference type="EMBL" id="MH046811">
    <property type="protein sequence ID" value="AZL89762.1"/>
    <property type="molecule type" value="Genomic_DNA"/>
</dbReference>
<accession>A0A3S8UY96</accession>
<protein>
    <submittedName>
        <fullName evidence="1">Uncharacterized protein</fullName>
    </submittedName>
</protein>
<proteinExistence type="predicted"/>
<evidence type="ECO:0000313" key="1">
    <source>
        <dbReference type="EMBL" id="AZL89762.1"/>
    </source>
</evidence>
<gene>
    <name evidence="1" type="ORF">Mb0917</name>
</gene>
<organism evidence="1">
    <name type="scientific">Megavirus baoshan</name>
    <dbReference type="NCBI Taxonomy" id="2496520"/>
    <lineage>
        <taxon>Viruses</taxon>
        <taxon>Varidnaviria</taxon>
        <taxon>Bamfordvirae</taxon>
        <taxon>Nucleocytoviricota</taxon>
        <taxon>Megaviricetes</taxon>
        <taxon>Imitervirales</taxon>
        <taxon>Mimiviridae</taxon>
        <taxon>Megamimivirinae</taxon>
        <taxon>Megavirus</taxon>
        <taxon>Megavirus baoshanense</taxon>
    </lineage>
</organism>
<reference evidence="1" key="1">
    <citation type="submission" date="2018-03" db="EMBL/GenBank/DDBJ databases">
        <title>Draft genome sequences of Megaviruse, new member of the family Mimiviridae isolated from water in Shanghai, China.</title>
        <authorList>
            <person name="Xia Y."/>
        </authorList>
    </citation>
    <scope>NUCLEOTIDE SEQUENCE</scope>
    <source>
        <strain evidence="1">SH</strain>
    </source>
</reference>
<sequence length="120" mass="14419">MYYTIINKNNKQTYMENIISDKYIYFADLKNLCQLLCCGNKIVQVIEYNTNNIRKICDGIYVSKDVIFGKEYNMNNIKDFQDLIDLDLIVQYNMIDWCYKHNYISLLEYIIINKNIIIKN</sequence>
<name>A0A3S8UY96_9VIRU</name>